<feature type="transmembrane region" description="Helical" evidence="20">
    <location>
        <begin position="203"/>
        <end position="223"/>
    </location>
</feature>
<dbReference type="FunFam" id="1.20.120.1630:FF:000006">
    <property type="entry name" value="Putative 7-dehydrocholesterol reductase"/>
    <property type="match status" value="1"/>
</dbReference>
<sequence length="441" mass="49851">MWSNKATTKDSKGLLPGRATFGPLFLMASTPVAAILFTHIFVAEGGQWKPLAEKFVTLGVLPTLQAIWQSPFDPVAWQIILTFMAIQLILIKLVPAPTVYGPVTPGGNVPEYADNGFRCYLITLALFVGGAYAGLWEGGFAYTHMLHIISALNVFSFALCLVIYVKGLTFPTSSDYGVTGNPLFDFFSGIELYPRIFGWDVKLFTNCRCGMMFWGVGIVSYAWKQYELYGYVSDSMATSVALQLVYVAKFFWWEAGYMRSIDIMHDRAGYYLCWGCLVWVPSVYTSQAMYLVQTPITLGTPLASSIFLTGCLMVWINYSVDAQRQEFRATNGQALVWGKKPTFIVAKYTTEKNEKKESLLLTCGWWGLSRHFHYIPEILASLCWTLPAWNSSFVPYFYVFYLCILLTDRAFRDDARCRAKYGQDWAKYCERVPHLIIPGVL</sequence>
<keyword evidence="9" id="KW-0752">Steroid biosynthesis</keyword>
<keyword evidence="4" id="KW-0153">Cholesterol metabolism</keyword>
<dbReference type="GeneID" id="20091655"/>
<proteinExistence type="inferred from homology"/>
<feature type="transmembrane region" description="Helical" evidence="20">
    <location>
        <begin position="298"/>
        <end position="318"/>
    </location>
</feature>
<keyword evidence="15" id="KW-1207">Sterol metabolism</keyword>
<dbReference type="PANTHER" id="PTHR21257:SF38">
    <property type="entry name" value="7-DEHYDROCHOLESTEROL REDUCTASE"/>
    <property type="match status" value="1"/>
</dbReference>
<keyword evidence="14 20" id="KW-0472">Membrane</keyword>
<reference evidence="21" key="1">
    <citation type="submission" date="2013-12" db="EMBL/GenBank/DDBJ databases">
        <title>The Genome Sequence of Aphanomyces invadans NJM9701.</title>
        <authorList>
            <consortium name="The Broad Institute Genomics Platform"/>
            <person name="Russ C."/>
            <person name="Tyler B."/>
            <person name="van West P."/>
            <person name="Dieguez-Uribeondo J."/>
            <person name="Young S.K."/>
            <person name="Zeng Q."/>
            <person name="Gargeya S."/>
            <person name="Fitzgerald M."/>
            <person name="Abouelleil A."/>
            <person name="Alvarado L."/>
            <person name="Chapman S.B."/>
            <person name="Gainer-Dewar J."/>
            <person name="Goldberg J."/>
            <person name="Griggs A."/>
            <person name="Gujja S."/>
            <person name="Hansen M."/>
            <person name="Howarth C."/>
            <person name="Imamovic A."/>
            <person name="Ireland A."/>
            <person name="Larimer J."/>
            <person name="McCowan C."/>
            <person name="Murphy C."/>
            <person name="Pearson M."/>
            <person name="Poon T.W."/>
            <person name="Priest M."/>
            <person name="Roberts A."/>
            <person name="Saif S."/>
            <person name="Shea T."/>
            <person name="Sykes S."/>
            <person name="Wortman J."/>
            <person name="Nusbaum C."/>
            <person name="Birren B."/>
        </authorList>
    </citation>
    <scope>NUCLEOTIDE SEQUENCE [LARGE SCALE GENOMIC DNA]</scope>
    <source>
        <strain evidence="21">NJM9701</strain>
    </source>
</reference>
<evidence type="ECO:0000256" key="16">
    <source>
        <dbReference type="ARBA" id="ARBA00023221"/>
    </source>
</evidence>
<comment type="similarity">
    <text evidence="2">Belongs to the ERG4/ERG24 family.</text>
</comment>
<dbReference type="PROSITE" id="PS01017">
    <property type="entry name" value="STEROL_REDUCT_1"/>
    <property type="match status" value="1"/>
</dbReference>
<dbReference type="EC" id="1.3.1.21" evidence="17"/>
<evidence type="ECO:0000256" key="11">
    <source>
        <dbReference type="ARBA" id="ARBA00023002"/>
    </source>
</evidence>
<evidence type="ECO:0000256" key="17">
    <source>
        <dbReference type="ARBA" id="ARBA00038851"/>
    </source>
</evidence>
<keyword evidence="11" id="KW-0560">Oxidoreductase</keyword>
<dbReference type="eggNOG" id="KOG1435">
    <property type="taxonomic scope" value="Eukaryota"/>
</dbReference>
<dbReference type="PANTHER" id="PTHR21257">
    <property type="entry name" value="DELTA(14)-STEROL REDUCTASE"/>
    <property type="match status" value="1"/>
</dbReference>
<comment type="subcellular location">
    <subcellularLocation>
        <location evidence="1">Endoplasmic reticulum membrane</location>
        <topology evidence="1">Multi-pass membrane protein</topology>
    </subcellularLocation>
</comment>
<evidence type="ECO:0000256" key="8">
    <source>
        <dbReference type="ARBA" id="ARBA00022857"/>
    </source>
</evidence>
<protein>
    <recommendedName>
        <fullName evidence="18">7-dehydrocholesterol reductase</fullName>
        <ecNumber evidence="17">1.3.1.21</ecNumber>
    </recommendedName>
    <alternativeName>
        <fullName evidence="19">Sterol Delta(7)-reductase</fullName>
    </alternativeName>
</protein>
<feature type="transmembrane region" description="Helical" evidence="20">
    <location>
        <begin position="269"/>
        <end position="292"/>
    </location>
</feature>
<dbReference type="EMBL" id="KI914027">
    <property type="protein sequence ID" value="ETV90648.1"/>
    <property type="molecule type" value="Genomic_DNA"/>
</dbReference>
<dbReference type="VEuPathDB" id="FungiDB:H310_14605"/>
<dbReference type="GO" id="GO:0016132">
    <property type="term" value="P:brassinosteroid biosynthetic process"/>
    <property type="evidence" value="ECO:0007669"/>
    <property type="project" value="TreeGrafter"/>
</dbReference>
<evidence type="ECO:0000256" key="7">
    <source>
        <dbReference type="ARBA" id="ARBA00022824"/>
    </source>
</evidence>
<evidence type="ECO:0000256" key="15">
    <source>
        <dbReference type="ARBA" id="ARBA00023166"/>
    </source>
</evidence>
<dbReference type="OrthoDB" id="5326588at2759"/>
<dbReference type="GO" id="GO:0005789">
    <property type="term" value="C:endoplasmic reticulum membrane"/>
    <property type="evidence" value="ECO:0007669"/>
    <property type="project" value="UniProtKB-SubCell"/>
</dbReference>
<evidence type="ECO:0000256" key="19">
    <source>
        <dbReference type="ARBA" id="ARBA00042688"/>
    </source>
</evidence>
<keyword evidence="16" id="KW-0753">Steroid metabolism</keyword>
<feature type="transmembrane region" description="Helical" evidence="20">
    <location>
        <begin position="75"/>
        <end position="94"/>
    </location>
</feature>
<keyword evidence="12" id="KW-0756">Sterol biosynthesis</keyword>
<dbReference type="Pfam" id="PF01222">
    <property type="entry name" value="ERG4_ERG24"/>
    <property type="match status" value="1"/>
</dbReference>
<name>A0A024T9C0_9STRA</name>
<evidence type="ECO:0000256" key="3">
    <source>
        <dbReference type="ARBA" id="ARBA00022516"/>
    </source>
</evidence>
<dbReference type="PROSITE" id="PS01018">
    <property type="entry name" value="STEROL_REDUCT_2"/>
    <property type="match status" value="1"/>
</dbReference>
<dbReference type="Gene3D" id="1.20.120.1630">
    <property type="match status" value="1"/>
</dbReference>
<dbReference type="GO" id="GO:0047598">
    <property type="term" value="F:7-dehydrocholesterol reductase activity"/>
    <property type="evidence" value="ECO:0007669"/>
    <property type="project" value="UniProtKB-EC"/>
</dbReference>
<organism evidence="21">
    <name type="scientific">Aphanomyces invadans</name>
    <dbReference type="NCBI Taxonomy" id="157072"/>
    <lineage>
        <taxon>Eukaryota</taxon>
        <taxon>Sar</taxon>
        <taxon>Stramenopiles</taxon>
        <taxon>Oomycota</taxon>
        <taxon>Saprolegniomycetes</taxon>
        <taxon>Saprolegniales</taxon>
        <taxon>Verrucalvaceae</taxon>
        <taxon>Aphanomyces</taxon>
    </lineage>
</organism>
<dbReference type="STRING" id="157072.A0A024T9C0"/>
<feature type="transmembrane region" description="Helical" evidence="20">
    <location>
        <begin position="21"/>
        <end position="42"/>
    </location>
</feature>
<evidence type="ECO:0000256" key="20">
    <source>
        <dbReference type="SAM" id="Phobius"/>
    </source>
</evidence>
<gene>
    <name evidence="21" type="ORF">H310_14605</name>
</gene>
<evidence type="ECO:0000256" key="13">
    <source>
        <dbReference type="ARBA" id="ARBA00023098"/>
    </source>
</evidence>
<keyword evidence="13" id="KW-0443">Lipid metabolism</keyword>
<keyword evidence="6" id="KW-0152">Cholesterol biosynthesis</keyword>
<feature type="transmembrane region" description="Helical" evidence="20">
    <location>
        <begin position="141"/>
        <end position="165"/>
    </location>
</feature>
<keyword evidence="8" id="KW-0521">NADP</keyword>
<dbReference type="InterPro" id="IPR001171">
    <property type="entry name" value="ERG24_DHCR-like"/>
</dbReference>
<evidence type="ECO:0000256" key="1">
    <source>
        <dbReference type="ARBA" id="ARBA00004477"/>
    </source>
</evidence>
<dbReference type="EMBL" id="KI914027">
    <property type="protein sequence ID" value="ETV90647.1"/>
    <property type="molecule type" value="Genomic_DNA"/>
</dbReference>
<keyword evidence="7" id="KW-0256">Endoplasmic reticulum</keyword>
<evidence type="ECO:0000256" key="18">
    <source>
        <dbReference type="ARBA" id="ARBA00039984"/>
    </source>
</evidence>
<keyword evidence="10 20" id="KW-1133">Transmembrane helix</keyword>
<dbReference type="RefSeq" id="XP_008880717.1">
    <property type="nucleotide sequence ID" value="XM_008882495.1"/>
</dbReference>
<evidence type="ECO:0000256" key="5">
    <source>
        <dbReference type="ARBA" id="ARBA00022692"/>
    </source>
</evidence>
<evidence type="ECO:0000256" key="12">
    <source>
        <dbReference type="ARBA" id="ARBA00023011"/>
    </source>
</evidence>
<evidence type="ECO:0000256" key="9">
    <source>
        <dbReference type="ARBA" id="ARBA00022955"/>
    </source>
</evidence>
<evidence type="ECO:0000256" key="10">
    <source>
        <dbReference type="ARBA" id="ARBA00022989"/>
    </source>
</evidence>
<evidence type="ECO:0000256" key="14">
    <source>
        <dbReference type="ARBA" id="ARBA00023136"/>
    </source>
</evidence>
<dbReference type="AlphaFoldDB" id="A0A024T9C0"/>
<evidence type="ECO:0000256" key="2">
    <source>
        <dbReference type="ARBA" id="ARBA00005402"/>
    </source>
</evidence>
<keyword evidence="3" id="KW-0444">Lipid biosynthesis</keyword>
<evidence type="ECO:0000256" key="6">
    <source>
        <dbReference type="ARBA" id="ARBA00022778"/>
    </source>
</evidence>
<accession>A0A024T9C0</accession>
<feature type="transmembrane region" description="Helical" evidence="20">
    <location>
        <begin position="115"/>
        <end position="135"/>
    </location>
</feature>
<keyword evidence="5 20" id="KW-0812">Transmembrane</keyword>
<dbReference type="RefSeq" id="XP_008880718.1">
    <property type="nucleotide sequence ID" value="XM_008882496.1"/>
</dbReference>
<evidence type="ECO:0000313" key="21">
    <source>
        <dbReference type="EMBL" id="ETV90648.1"/>
    </source>
</evidence>
<evidence type="ECO:0000256" key="4">
    <source>
        <dbReference type="ARBA" id="ARBA00022548"/>
    </source>
</evidence>
<dbReference type="GO" id="GO:0006695">
    <property type="term" value="P:cholesterol biosynthetic process"/>
    <property type="evidence" value="ECO:0007669"/>
    <property type="project" value="UniProtKB-KW"/>
</dbReference>
<dbReference type="InterPro" id="IPR018083">
    <property type="entry name" value="Sterol_reductase_CS"/>
</dbReference>